<dbReference type="Gene3D" id="1.10.10.10">
    <property type="entry name" value="Winged helix-like DNA-binding domain superfamily/Winged helix DNA-binding domain"/>
    <property type="match status" value="1"/>
</dbReference>
<evidence type="ECO:0000313" key="2">
    <source>
        <dbReference type="EMBL" id="VVO75126.1"/>
    </source>
</evidence>
<dbReference type="PANTHER" id="PTHR33164">
    <property type="entry name" value="TRANSCRIPTIONAL REGULATOR, MARR FAMILY"/>
    <property type="match status" value="1"/>
</dbReference>
<reference evidence="2 3" key="1">
    <citation type="submission" date="2019-09" db="EMBL/GenBank/DDBJ databases">
        <authorList>
            <person name="Chandra G."/>
            <person name="Truman W A."/>
        </authorList>
    </citation>
    <scope>NUCLEOTIDE SEQUENCE [LARGE SCALE GENOMIC DNA]</scope>
    <source>
        <strain evidence="2">PS880</strain>
    </source>
</reference>
<feature type="domain" description="HTH marR-type" evidence="1">
    <location>
        <begin position="5"/>
        <end position="148"/>
    </location>
</feature>
<dbReference type="GO" id="GO:0003700">
    <property type="term" value="F:DNA-binding transcription factor activity"/>
    <property type="evidence" value="ECO:0007669"/>
    <property type="project" value="InterPro"/>
</dbReference>
<evidence type="ECO:0000313" key="3">
    <source>
        <dbReference type="Proteomes" id="UP000375525"/>
    </source>
</evidence>
<sequence>MVTHLIDAFNMLESVNKAMGEWIEKSIASHNLTVLDFRILDSLAQGAVATTSQCARHLNIMPSKISLSTEKLEKAGFVQRRRDRPDRRMVALQLSDEGLEIFELALGTLNERWQNVLSNVGSDVIQMAALFAGPTLAPIGVLVKNSLRERNSTVK</sequence>
<dbReference type="OrthoDB" id="5522755at2"/>
<dbReference type="PANTHER" id="PTHR33164:SF43">
    <property type="entry name" value="HTH-TYPE TRANSCRIPTIONAL REPRESSOR YETL"/>
    <property type="match status" value="1"/>
</dbReference>
<dbReference type="InterPro" id="IPR039422">
    <property type="entry name" value="MarR/SlyA-like"/>
</dbReference>
<dbReference type="AlphaFoldDB" id="A0A5E7IGR6"/>
<protein>
    <recommendedName>
        <fullName evidence="1">HTH marR-type domain-containing protein</fullName>
    </recommendedName>
</protein>
<dbReference type="SUPFAM" id="SSF46785">
    <property type="entry name" value="Winged helix' DNA-binding domain"/>
    <property type="match status" value="1"/>
</dbReference>
<dbReference type="InterPro" id="IPR036390">
    <property type="entry name" value="WH_DNA-bd_sf"/>
</dbReference>
<dbReference type="Pfam" id="PF01047">
    <property type="entry name" value="MarR"/>
    <property type="match status" value="1"/>
</dbReference>
<dbReference type="Proteomes" id="UP000375525">
    <property type="component" value="Unassembled WGS sequence"/>
</dbReference>
<dbReference type="PROSITE" id="PS50995">
    <property type="entry name" value="HTH_MARR_2"/>
    <property type="match status" value="1"/>
</dbReference>
<evidence type="ECO:0000259" key="1">
    <source>
        <dbReference type="PROSITE" id="PS50995"/>
    </source>
</evidence>
<dbReference type="GO" id="GO:0006950">
    <property type="term" value="P:response to stress"/>
    <property type="evidence" value="ECO:0007669"/>
    <property type="project" value="TreeGrafter"/>
</dbReference>
<proteinExistence type="predicted"/>
<name>A0A5E7IGR6_PSEFL</name>
<organism evidence="2 3">
    <name type="scientific">Pseudomonas fluorescens</name>
    <dbReference type="NCBI Taxonomy" id="294"/>
    <lineage>
        <taxon>Bacteria</taxon>
        <taxon>Pseudomonadati</taxon>
        <taxon>Pseudomonadota</taxon>
        <taxon>Gammaproteobacteria</taxon>
        <taxon>Pseudomonadales</taxon>
        <taxon>Pseudomonadaceae</taxon>
        <taxon>Pseudomonas</taxon>
    </lineage>
</organism>
<gene>
    <name evidence="2" type="ORF">PS880_01511</name>
</gene>
<dbReference type="SMART" id="SM00347">
    <property type="entry name" value="HTH_MARR"/>
    <property type="match status" value="1"/>
</dbReference>
<accession>A0A5E7IGR6</accession>
<dbReference type="InterPro" id="IPR000835">
    <property type="entry name" value="HTH_MarR-typ"/>
</dbReference>
<dbReference type="EMBL" id="CABVIH010000006">
    <property type="protein sequence ID" value="VVO75126.1"/>
    <property type="molecule type" value="Genomic_DNA"/>
</dbReference>
<dbReference type="RefSeq" id="WP_150779230.1">
    <property type="nucleotide sequence ID" value="NZ_CABVIH010000006.1"/>
</dbReference>
<dbReference type="InterPro" id="IPR036388">
    <property type="entry name" value="WH-like_DNA-bd_sf"/>
</dbReference>